<dbReference type="InterPro" id="IPR001173">
    <property type="entry name" value="Glyco_trans_2-like"/>
</dbReference>
<evidence type="ECO:0000313" key="3">
    <source>
        <dbReference type="Proteomes" id="UP000177199"/>
    </source>
</evidence>
<comment type="caution">
    <text evidence="2">The sequence shown here is derived from an EMBL/GenBank/DDBJ whole genome shotgun (WGS) entry which is preliminary data.</text>
</comment>
<dbReference type="PANTHER" id="PTHR22916">
    <property type="entry name" value="GLYCOSYLTRANSFERASE"/>
    <property type="match status" value="1"/>
</dbReference>
<dbReference type="SUPFAM" id="SSF53448">
    <property type="entry name" value="Nucleotide-diphospho-sugar transferases"/>
    <property type="match status" value="1"/>
</dbReference>
<dbReference type="EMBL" id="MFZV01000040">
    <property type="protein sequence ID" value="OGK30891.1"/>
    <property type="molecule type" value="Genomic_DNA"/>
</dbReference>
<proteinExistence type="predicted"/>
<name>A0A1F7HI40_9BACT</name>
<evidence type="ECO:0000259" key="1">
    <source>
        <dbReference type="Pfam" id="PF00535"/>
    </source>
</evidence>
<organism evidence="2 3">
    <name type="scientific">Candidatus Roizmanbacteria bacterium RIFCSPHIGHO2_12_FULL_33_9</name>
    <dbReference type="NCBI Taxonomy" id="1802045"/>
    <lineage>
        <taxon>Bacteria</taxon>
        <taxon>Candidatus Roizmaniibacteriota</taxon>
    </lineage>
</organism>
<dbReference type="AlphaFoldDB" id="A0A1F7HI40"/>
<dbReference type="Gene3D" id="3.90.550.10">
    <property type="entry name" value="Spore Coat Polysaccharide Biosynthesis Protein SpsA, Chain A"/>
    <property type="match status" value="1"/>
</dbReference>
<accession>A0A1F7HI40</accession>
<dbReference type="Pfam" id="PF00535">
    <property type="entry name" value="Glycos_transf_2"/>
    <property type="match status" value="1"/>
</dbReference>
<feature type="non-terminal residue" evidence="2">
    <location>
        <position position="1"/>
    </location>
</feature>
<protein>
    <recommendedName>
        <fullName evidence="1">Glycosyltransferase 2-like domain-containing protein</fullName>
    </recommendedName>
</protein>
<dbReference type="Proteomes" id="UP000177199">
    <property type="component" value="Unassembled WGS sequence"/>
</dbReference>
<reference evidence="2 3" key="1">
    <citation type="journal article" date="2016" name="Nat. Commun.">
        <title>Thousands of microbial genomes shed light on interconnected biogeochemical processes in an aquifer system.</title>
        <authorList>
            <person name="Anantharaman K."/>
            <person name="Brown C.T."/>
            <person name="Hug L.A."/>
            <person name="Sharon I."/>
            <person name="Castelle C.J."/>
            <person name="Probst A.J."/>
            <person name="Thomas B.C."/>
            <person name="Singh A."/>
            <person name="Wilkins M.J."/>
            <person name="Karaoz U."/>
            <person name="Brodie E.L."/>
            <person name="Williams K.H."/>
            <person name="Hubbard S.S."/>
            <person name="Banfield J.F."/>
        </authorList>
    </citation>
    <scope>NUCLEOTIDE SEQUENCE [LARGE SCALE GENOMIC DNA]</scope>
</reference>
<dbReference type="InterPro" id="IPR029044">
    <property type="entry name" value="Nucleotide-diphossugar_trans"/>
</dbReference>
<sequence length="238" mass="27702">AHSSDNTPNIAKSFKKKLNLKLFITNKQNVSFQKNLGVKKARGKYMLFVDADCKLKSAFTKQFEATILEKKGLIFFPYINPEEKTKQIKAIYQFLNFVIDISQNTKKPFPSIGCMCYEKNLFNLIGGFDEKILVQEDFNIAKKSREWGVIGRHLPNVKFTVSFRKIKKEGKLKALYRLIVGSVHYLVDGDTQKKLFDIDMGGHLYNKKELRVRKSKFVNFDLKKIKDYFNELFLETES</sequence>
<gene>
    <name evidence="2" type="ORF">A3F29_03480</name>
</gene>
<feature type="domain" description="Glycosyltransferase 2-like" evidence="1">
    <location>
        <begin position="3"/>
        <end position="122"/>
    </location>
</feature>
<evidence type="ECO:0000313" key="2">
    <source>
        <dbReference type="EMBL" id="OGK30891.1"/>
    </source>
</evidence>